<reference evidence="4 5" key="1">
    <citation type="journal article" date="2013" name="Genome Announc.">
        <title>Complete Genome Sequence of the Carbazole Degrader Pseudomonas resinovorans Strain CA10 (NBRC 106553).</title>
        <authorList>
            <person name="Shintani M."/>
            <person name="Hosoyama A."/>
            <person name="Ohji S."/>
            <person name="Tsuchikane K."/>
            <person name="Takarada H."/>
            <person name="Yamazoe A."/>
            <person name="Fujita N."/>
            <person name="Nojiri H."/>
        </authorList>
    </citation>
    <scope>NUCLEOTIDE SEQUENCE [LARGE SCALE GENOMIC DNA]</scope>
    <source>
        <strain evidence="4 5">NBRC 106553</strain>
    </source>
</reference>
<keyword evidence="5" id="KW-1185">Reference proteome</keyword>
<dbReference type="HOGENOM" id="CLU_035402_0_2_6"/>
<name>S6ACM0_METRE</name>
<dbReference type="EMBL" id="AP013068">
    <property type="protein sequence ID" value="BAN46537.1"/>
    <property type="molecule type" value="Genomic_DNA"/>
</dbReference>
<proteinExistence type="predicted"/>
<sequence length="437" mass="46670">MFDAPASGLILRSLAVASALTLLNSCSGAPTEAIATAPLPQSAPAGKPVAKPTPAVEPSLEMPSISFDAWRDDFRRTALAQGITAATFDRAFADVTPDPKVIAADRSQPEFTRPVWEYLEGAISPYRVRKGQSLLEQNSATLDAIEQRFGVDRAPLVAIWGMESSFGQFMGDMSVIRSLATLAYEGRRPEFAQAQLLAALEILQHGDVQPYGMLGSWAGAMGQTQFIPTTYNSHAVDFDGDGRRDIWKSSADALASAAHYLQASGWRKGQPAALQVQLPAGFDYAHADGDIRKSVAQWQAMGVQVGAQGAALGGDSASLLLPAGHRGPAFLVLDNFRAILKYNNSSSYALAVSLLAERFNGGGELIGSWPRDELPLSRSERVELQESLAAAGFDPGAADGIIGANTRKAIRGYQQRLGWPADGFPTQKLLGQLREGR</sequence>
<dbReference type="InterPro" id="IPR036366">
    <property type="entry name" value="PGBDSf"/>
</dbReference>
<feature type="domain" description="Peptidoglycan binding-like" evidence="2">
    <location>
        <begin position="378"/>
        <end position="433"/>
    </location>
</feature>
<dbReference type="Pfam" id="PF13406">
    <property type="entry name" value="SLT_2"/>
    <property type="match status" value="1"/>
</dbReference>
<dbReference type="InterPro" id="IPR031304">
    <property type="entry name" value="SLT_2"/>
</dbReference>
<accession>S6ACM0</accession>
<dbReference type="InterPro" id="IPR036365">
    <property type="entry name" value="PGBD-like_sf"/>
</dbReference>
<dbReference type="Pfam" id="PF01471">
    <property type="entry name" value="PG_binding_1"/>
    <property type="match status" value="1"/>
</dbReference>
<dbReference type="PANTHER" id="PTHR30163">
    <property type="entry name" value="MEMBRANE-BOUND LYTIC MUREIN TRANSGLYCOSYLASE B"/>
    <property type="match status" value="1"/>
</dbReference>
<dbReference type="PANTHER" id="PTHR30163:SF8">
    <property type="entry name" value="LYTIC MUREIN TRANSGLYCOSYLASE"/>
    <property type="match status" value="1"/>
</dbReference>
<dbReference type="SUPFAM" id="SSF53955">
    <property type="entry name" value="Lysozyme-like"/>
    <property type="match status" value="1"/>
</dbReference>
<organism evidence="4 5">
    <name type="scientific">Metapseudomonas resinovorans NBRC 106553</name>
    <dbReference type="NCBI Taxonomy" id="1245471"/>
    <lineage>
        <taxon>Bacteria</taxon>
        <taxon>Pseudomonadati</taxon>
        <taxon>Pseudomonadota</taxon>
        <taxon>Gammaproteobacteria</taxon>
        <taxon>Pseudomonadales</taxon>
        <taxon>Pseudomonadaceae</taxon>
        <taxon>Metapseudomonas</taxon>
    </lineage>
</organism>
<keyword evidence="1" id="KW-0732">Signal</keyword>
<dbReference type="RefSeq" id="WP_016490739.1">
    <property type="nucleotide sequence ID" value="NC_021499.1"/>
</dbReference>
<dbReference type="Gene3D" id="1.10.101.10">
    <property type="entry name" value="PGBD-like superfamily/PGBD"/>
    <property type="match status" value="1"/>
</dbReference>
<dbReference type="GO" id="GO:0008933">
    <property type="term" value="F:peptidoglycan lytic transglycosylase activity"/>
    <property type="evidence" value="ECO:0007669"/>
    <property type="project" value="TreeGrafter"/>
</dbReference>
<dbReference type="STRING" id="1245471.PCA10_08050"/>
<dbReference type="OrthoDB" id="9772911at2"/>
<feature type="signal peptide" evidence="1">
    <location>
        <begin position="1"/>
        <end position="29"/>
    </location>
</feature>
<dbReference type="eggNOG" id="COG3409">
    <property type="taxonomic scope" value="Bacteria"/>
</dbReference>
<dbReference type="GO" id="GO:0009253">
    <property type="term" value="P:peptidoglycan catabolic process"/>
    <property type="evidence" value="ECO:0007669"/>
    <property type="project" value="TreeGrafter"/>
</dbReference>
<dbReference type="InterPro" id="IPR023346">
    <property type="entry name" value="Lysozyme-like_dom_sf"/>
</dbReference>
<dbReference type="eggNOG" id="COG2951">
    <property type="taxonomic scope" value="Bacteria"/>
</dbReference>
<evidence type="ECO:0000259" key="3">
    <source>
        <dbReference type="Pfam" id="PF13406"/>
    </source>
</evidence>
<dbReference type="Gene3D" id="1.10.530.10">
    <property type="match status" value="1"/>
</dbReference>
<dbReference type="Gene3D" id="1.10.8.350">
    <property type="entry name" value="Bacterial muramidase"/>
    <property type="match status" value="1"/>
</dbReference>
<dbReference type="InterPro" id="IPR043426">
    <property type="entry name" value="MltB-like"/>
</dbReference>
<dbReference type="Proteomes" id="UP000015503">
    <property type="component" value="Chromosome"/>
</dbReference>
<evidence type="ECO:0000259" key="2">
    <source>
        <dbReference type="Pfam" id="PF01471"/>
    </source>
</evidence>
<dbReference type="PATRIC" id="fig|1245471.3.peg.810"/>
<gene>
    <name evidence="4" type="ORF">PCA10_08050</name>
</gene>
<evidence type="ECO:0000313" key="4">
    <source>
        <dbReference type="EMBL" id="BAN46537.1"/>
    </source>
</evidence>
<dbReference type="AlphaFoldDB" id="S6ACM0"/>
<evidence type="ECO:0000313" key="5">
    <source>
        <dbReference type="Proteomes" id="UP000015503"/>
    </source>
</evidence>
<feature type="chain" id="PRO_5004545875" evidence="1">
    <location>
        <begin position="30"/>
        <end position="437"/>
    </location>
</feature>
<dbReference type="SUPFAM" id="SSF47090">
    <property type="entry name" value="PGBD-like"/>
    <property type="match status" value="1"/>
</dbReference>
<feature type="domain" description="Transglycosylase SLT" evidence="3">
    <location>
        <begin position="66"/>
        <end position="357"/>
    </location>
</feature>
<dbReference type="KEGG" id="pre:PCA10_08050"/>
<protein>
    <submittedName>
        <fullName evidence="4">Putative membrane-bound lytic murein transglycosylase</fullName>
    </submittedName>
</protein>
<dbReference type="InterPro" id="IPR002477">
    <property type="entry name" value="Peptidoglycan-bd-like"/>
</dbReference>
<dbReference type="InterPro" id="IPR011970">
    <property type="entry name" value="MltB_2"/>
</dbReference>
<evidence type="ECO:0000256" key="1">
    <source>
        <dbReference type="SAM" id="SignalP"/>
    </source>
</evidence>
<dbReference type="NCBIfam" id="TIGR02283">
    <property type="entry name" value="MltB_2"/>
    <property type="match status" value="1"/>
</dbReference>